<evidence type="ECO:0000256" key="2">
    <source>
        <dbReference type="ARBA" id="ARBA00022692"/>
    </source>
</evidence>
<proteinExistence type="predicted"/>
<evidence type="ECO:0000256" key="3">
    <source>
        <dbReference type="ARBA" id="ARBA00022989"/>
    </source>
</evidence>
<keyword evidence="2 6" id="KW-0812">Transmembrane</keyword>
<evidence type="ECO:0000259" key="7">
    <source>
        <dbReference type="Pfam" id="PF14378"/>
    </source>
</evidence>
<evidence type="ECO:0000313" key="8">
    <source>
        <dbReference type="EMBL" id="PZG22896.1"/>
    </source>
</evidence>
<evidence type="ECO:0000256" key="4">
    <source>
        <dbReference type="ARBA" id="ARBA00023136"/>
    </source>
</evidence>
<dbReference type="EMBL" id="POTY01000014">
    <property type="protein sequence ID" value="PZG22896.1"/>
    <property type="molecule type" value="Genomic_DNA"/>
</dbReference>
<comment type="caution">
    <text evidence="8">The sequence shown here is derived from an EMBL/GenBank/DDBJ whole genome shotgun (WGS) entry which is preliminary data.</text>
</comment>
<accession>A0A2W2EEY4</accession>
<dbReference type="AlphaFoldDB" id="A0A2W2EEY4"/>
<feature type="transmembrane region" description="Helical" evidence="6">
    <location>
        <begin position="298"/>
        <end position="318"/>
    </location>
</feature>
<dbReference type="RefSeq" id="WP_111212436.1">
    <property type="nucleotide sequence ID" value="NZ_POTY01000014.1"/>
</dbReference>
<dbReference type="PANTHER" id="PTHR31310:SF7">
    <property type="entry name" value="PA-PHOSPHATASE RELATED-FAMILY PROTEIN DDB_G0268928"/>
    <property type="match status" value="1"/>
</dbReference>
<evidence type="ECO:0000313" key="9">
    <source>
        <dbReference type="Proteomes" id="UP000248924"/>
    </source>
</evidence>
<dbReference type="InterPro" id="IPR026841">
    <property type="entry name" value="Aur1/Ipt1"/>
</dbReference>
<dbReference type="SUPFAM" id="SSF48317">
    <property type="entry name" value="Acid phosphatase/Vanadium-dependent haloperoxidase"/>
    <property type="match status" value="1"/>
</dbReference>
<name>A0A2W2EEY4_9ACTN</name>
<feature type="transmembrane region" description="Helical" evidence="6">
    <location>
        <begin position="157"/>
        <end position="176"/>
    </location>
</feature>
<keyword evidence="9" id="KW-1185">Reference proteome</keyword>
<feature type="region of interest" description="Disordered" evidence="5">
    <location>
        <begin position="1"/>
        <end position="27"/>
    </location>
</feature>
<sequence length="359" mass="41045">MTDQLSVDGTAERAAAGAESTPPQRPAGIGRFRNRRWCLIGWSVLFVAAFLAFGLPTDPGYAFFWLWAFTVAWRIDQPWRSHLLFLRDWIPVIILLTIYNLSRGFANGIREPHVTELIHADEWMFGWATGGTVPTVWLQQNLYDPARVQWWEVVVTYVYFSHFVVALAAAIVLWLTSRPRWAAFMRRWFVLSLSGLITYFLYPAAPPWWAAVHQYLEPVERLSLRGGQEFGMHGAFSLIRLGQLAANPVAAIPSLHTAFALFVVLFFLRNVRRRWWPLLLLYPLAMTFTLVYSGEHYVIDVLVGWAYVVGVFLITGWAERWWRNWRSRRRAGSDADRSPTGNASPALAEAPPGRHLDAG</sequence>
<comment type="subcellular location">
    <subcellularLocation>
        <location evidence="1">Membrane</location>
        <topology evidence="1">Multi-pass membrane protein</topology>
    </subcellularLocation>
</comment>
<reference evidence="8 9" key="1">
    <citation type="submission" date="2018-01" db="EMBL/GenBank/DDBJ databases">
        <title>Draft genome sequence of Jishengella sp. NA12.</title>
        <authorList>
            <person name="Sahin N."/>
            <person name="Ay H."/>
            <person name="Saygin H."/>
        </authorList>
    </citation>
    <scope>NUCLEOTIDE SEQUENCE [LARGE SCALE GENOMIC DNA]</scope>
    <source>
        <strain evidence="8 9">NA12</strain>
    </source>
</reference>
<feature type="transmembrane region" description="Helical" evidence="6">
    <location>
        <begin position="250"/>
        <end position="268"/>
    </location>
</feature>
<protein>
    <submittedName>
        <fullName evidence="8">Inositol phosphorylceramide synthase</fullName>
    </submittedName>
</protein>
<keyword evidence="3 6" id="KW-1133">Transmembrane helix</keyword>
<evidence type="ECO:0000256" key="6">
    <source>
        <dbReference type="SAM" id="Phobius"/>
    </source>
</evidence>
<feature type="region of interest" description="Disordered" evidence="5">
    <location>
        <begin position="331"/>
        <end position="359"/>
    </location>
</feature>
<dbReference type="Gene3D" id="1.20.144.10">
    <property type="entry name" value="Phosphatidic acid phosphatase type 2/haloperoxidase"/>
    <property type="match status" value="1"/>
</dbReference>
<feature type="domain" description="Inositolphosphotransferase Aur1/Ipt1" evidence="7">
    <location>
        <begin position="147"/>
        <end position="313"/>
    </location>
</feature>
<feature type="transmembrane region" description="Helical" evidence="6">
    <location>
        <begin position="188"/>
        <end position="205"/>
    </location>
</feature>
<dbReference type="GO" id="GO:0016020">
    <property type="term" value="C:membrane"/>
    <property type="evidence" value="ECO:0007669"/>
    <property type="project" value="UniProtKB-SubCell"/>
</dbReference>
<dbReference type="InterPro" id="IPR036938">
    <property type="entry name" value="PAP2/HPO_sf"/>
</dbReference>
<keyword evidence="4 6" id="KW-0472">Membrane</keyword>
<evidence type="ECO:0000256" key="1">
    <source>
        <dbReference type="ARBA" id="ARBA00004141"/>
    </source>
</evidence>
<dbReference type="InterPro" id="IPR052185">
    <property type="entry name" value="IPC_Synthase-Related"/>
</dbReference>
<dbReference type="Pfam" id="PF14378">
    <property type="entry name" value="PAP2_3"/>
    <property type="match status" value="1"/>
</dbReference>
<organism evidence="8 9">
    <name type="scientific">Micromonospora craterilacus</name>
    <dbReference type="NCBI Taxonomy" id="1655439"/>
    <lineage>
        <taxon>Bacteria</taxon>
        <taxon>Bacillati</taxon>
        <taxon>Actinomycetota</taxon>
        <taxon>Actinomycetes</taxon>
        <taxon>Micromonosporales</taxon>
        <taxon>Micromonosporaceae</taxon>
        <taxon>Micromonospora</taxon>
    </lineage>
</organism>
<evidence type="ECO:0000256" key="5">
    <source>
        <dbReference type="SAM" id="MobiDB-lite"/>
    </source>
</evidence>
<feature type="transmembrane region" description="Helical" evidence="6">
    <location>
        <begin position="275"/>
        <end position="292"/>
    </location>
</feature>
<gene>
    <name evidence="8" type="ORF">C1I95_04215</name>
</gene>
<dbReference type="Proteomes" id="UP000248924">
    <property type="component" value="Unassembled WGS sequence"/>
</dbReference>
<dbReference type="OrthoDB" id="629685at2"/>
<feature type="transmembrane region" description="Helical" evidence="6">
    <location>
        <begin position="37"/>
        <end position="54"/>
    </location>
</feature>
<dbReference type="PANTHER" id="PTHR31310">
    <property type="match status" value="1"/>
</dbReference>